<evidence type="ECO:0000256" key="1">
    <source>
        <dbReference type="SAM" id="MobiDB-lite"/>
    </source>
</evidence>
<dbReference type="OrthoDB" id="10678215at2759"/>
<dbReference type="KEGG" id="pti:PHATRDRAFT_47807"/>
<keyword evidence="3" id="KW-1185">Reference proteome</keyword>
<accession>B7G4Z6</accession>
<name>B7G4Z6_PHATC</name>
<feature type="region of interest" description="Disordered" evidence="1">
    <location>
        <begin position="175"/>
        <end position="204"/>
    </location>
</feature>
<sequence>MQGSPQPQEMHRQGREGSSEMTSRIVTERLKNGQCIHCSIQTHQVNSKRMGLKRELIPLTVPGQVENGCCLRESCLLAGCNVAVSDPRPPKIPTARKFAMATSVGGVTGSLFSLAGLSELASLAVPINDSSMSSSDSTKVSQTTPDYLNTHLHHQSQSSSVLRPLEQYQLHAPLRPEESQSLIPSHSTSDPSAGSCSVETLGNQDDEGLSHPSQAFQVSVNNLKHQFKSRRAVREDTMLRGRFAEAPVGYVTTVFRKSQTVKVLSCAIRAIGWSAIMGFAPSEATFLVWPVLWGIWRHWLVYQAISLSIAMCVSKT</sequence>
<reference evidence="2 3" key="1">
    <citation type="journal article" date="2008" name="Nature">
        <title>The Phaeodactylum genome reveals the evolutionary history of diatom genomes.</title>
        <authorList>
            <person name="Bowler C."/>
            <person name="Allen A.E."/>
            <person name="Badger J.H."/>
            <person name="Grimwood J."/>
            <person name="Jabbari K."/>
            <person name="Kuo A."/>
            <person name="Maheswari U."/>
            <person name="Martens C."/>
            <person name="Maumus F."/>
            <person name="Otillar R.P."/>
            <person name="Rayko E."/>
            <person name="Salamov A."/>
            <person name="Vandepoele K."/>
            <person name="Beszteri B."/>
            <person name="Gruber A."/>
            <person name="Heijde M."/>
            <person name="Katinka M."/>
            <person name="Mock T."/>
            <person name="Valentin K."/>
            <person name="Verret F."/>
            <person name="Berges J.A."/>
            <person name="Brownlee C."/>
            <person name="Cadoret J.P."/>
            <person name="Chiovitti A."/>
            <person name="Choi C.J."/>
            <person name="Coesel S."/>
            <person name="De Martino A."/>
            <person name="Detter J.C."/>
            <person name="Durkin C."/>
            <person name="Falciatore A."/>
            <person name="Fournet J."/>
            <person name="Haruta M."/>
            <person name="Huysman M.J."/>
            <person name="Jenkins B.D."/>
            <person name="Jiroutova K."/>
            <person name="Jorgensen R.E."/>
            <person name="Joubert Y."/>
            <person name="Kaplan A."/>
            <person name="Kroger N."/>
            <person name="Kroth P.G."/>
            <person name="La Roche J."/>
            <person name="Lindquist E."/>
            <person name="Lommer M."/>
            <person name="Martin-Jezequel V."/>
            <person name="Lopez P.J."/>
            <person name="Lucas S."/>
            <person name="Mangogna M."/>
            <person name="McGinnis K."/>
            <person name="Medlin L.K."/>
            <person name="Montsant A."/>
            <person name="Oudot-Le Secq M.P."/>
            <person name="Napoli C."/>
            <person name="Obornik M."/>
            <person name="Parker M.S."/>
            <person name="Petit J.L."/>
            <person name="Porcel B.M."/>
            <person name="Poulsen N."/>
            <person name="Robison M."/>
            <person name="Rychlewski L."/>
            <person name="Rynearson T.A."/>
            <person name="Schmutz J."/>
            <person name="Shapiro H."/>
            <person name="Siaut M."/>
            <person name="Stanley M."/>
            <person name="Sussman M.R."/>
            <person name="Taylor A.R."/>
            <person name="Vardi A."/>
            <person name="von Dassow P."/>
            <person name="Vyverman W."/>
            <person name="Willis A."/>
            <person name="Wyrwicz L.S."/>
            <person name="Rokhsar D.S."/>
            <person name="Weissenbach J."/>
            <person name="Armbrust E.V."/>
            <person name="Green B.R."/>
            <person name="Van de Peer Y."/>
            <person name="Grigoriev I.V."/>
        </authorList>
    </citation>
    <scope>NUCLEOTIDE SEQUENCE [LARGE SCALE GENOMIC DNA]</scope>
    <source>
        <strain evidence="2 3">CCAP 1055/1</strain>
    </source>
</reference>
<feature type="region of interest" description="Disordered" evidence="1">
    <location>
        <begin position="1"/>
        <end position="22"/>
    </location>
</feature>
<dbReference type="RefSeq" id="XP_002182325.1">
    <property type="nucleotide sequence ID" value="XM_002182289.1"/>
</dbReference>
<evidence type="ECO:0000313" key="3">
    <source>
        <dbReference type="Proteomes" id="UP000000759"/>
    </source>
</evidence>
<dbReference type="Proteomes" id="UP000000759">
    <property type="component" value="Chromosome 15"/>
</dbReference>
<dbReference type="AlphaFoldDB" id="B7G4Z6"/>
<dbReference type="GeneID" id="7202959"/>
<organism evidence="2 3">
    <name type="scientific">Phaeodactylum tricornutum (strain CCAP 1055/1)</name>
    <dbReference type="NCBI Taxonomy" id="556484"/>
    <lineage>
        <taxon>Eukaryota</taxon>
        <taxon>Sar</taxon>
        <taxon>Stramenopiles</taxon>
        <taxon>Ochrophyta</taxon>
        <taxon>Bacillariophyta</taxon>
        <taxon>Bacillariophyceae</taxon>
        <taxon>Bacillariophycidae</taxon>
        <taxon>Naviculales</taxon>
        <taxon>Phaeodactylaceae</taxon>
        <taxon>Phaeodactylum</taxon>
    </lineage>
</organism>
<dbReference type="PaxDb" id="2850-Phatr47807"/>
<evidence type="ECO:0000313" key="2">
    <source>
        <dbReference type="EMBL" id="EEC46226.1"/>
    </source>
</evidence>
<dbReference type="InParanoid" id="B7G4Z6"/>
<feature type="compositionally biased region" description="Polar residues" evidence="1">
    <location>
        <begin position="179"/>
        <end position="203"/>
    </location>
</feature>
<feature type="compositionally biased region" description="Basic and acidic residues" evidence="1">
    <location>
        <begin position="9"/>
        <end position="18"/>
    </location>
</feature>
<protein>
    <submittedName>
        <fullName evidence="2">Uncharacterized protein</fullName>
    </submittedName>
</protein>
<reference evidence="3" key="2">
    <citation type="submission" date="2008-08" db="EMBL/GenBank/DDBJ databases">
        <authorList>
            <consortium name="Diatom Consortium"/>
            <person name="Grigoriev I."/>
            <person name="Grimwood J."/>
            <person name="Kuo A."/>
            <person name="Otillar R.P."/>
            <person name="Salamov A."/>
            <person name="Detter J.C."/>
            <person name="Lindquist E."/>
            <person name="Shapiro H."/>
            <person name="Lucas S."/>
            <person name="Glavina del Rio T."/>
            <person name="Pitluck S."/>
            <person name="Rokhsar D."/>
            <person name="Bowler C."/>
        </authorList>
    </citation>
    <scope>GENOME REANNOTATION</scope>
    <source>
        <strain evidence="3">CCAP 1055/1</strain>
    </source>
</reference>
<gene>
    <name evidence="2" type="ORF">PHATRDRAFT_47807</name>
</gene>
<proteinExistence type="predicted"/>
<dbReference type="EMBL" id="CM000617">
    <property type="protein sequence ID" value="EEC46226.1"/>
    <property type="molecule type" value="Genomic_DNA"/>
</dbReference>